<keyword evidence="2" id="KW-1185">Reference proteome</keyword>
<sequence>MSVSVSKDGPAISATYGIAISWQPNGVSWSLTDVYPKTHWEFWHCNEPPSNSAELGVAWTFEVTAVYSKVYPEKPNAIRYVVEVSPSAGFRHWYQKCFLWWCWWEWDYSIHYPIPIEISFSNQ</sequence>
<comment type="caution">
    <text evidence="1">The sequence shown here is derived from an EMBL/GenBank/DDBJ whole genome shotgun (WGS) entry which is preliminary data.</text>
</comment>
<evidence type="ECO:0000313" key="2">
    <source>
        <dbReference type="Proteomes" id="UP001529235"/>
    </source>
</evidence>
<organism evidence="1 2">
    <name type="scientific">Ignisphaera cupida</name>
    <dbReference type="NCBI Taxonomy" id="3050454"/>
    <lineage>
        <taxon>Archaea</taxon>
        <taxon>Thermoproteota</taxon>
        <taxon>Thermoprotei</taxon>
        <taxon>Desulfurococcales</taxon>
        <taxon>Desulfurococcaceae</taxon>
        <taxon>Ignisphaera</taxon>
    </lineage>
</organism>
<dbReference type="AlphaFoldDB" id="A0ABD4Z4N8"/>
<proteinExistence type="predicted"/>
<dbReference type="RefSeq" id="WP_285272850.1">
    <property type="nucleotide sequence ID" value="NZ_JASNVW010000001.1"/>
</dbReference>
<evidence type="ECO:0000313" key="1">
    <source>
        <dbReference type="EMBL" id="MDK6027870.1"/>
    </source>
</evidence>
<reference evidence="1 2" key="1">
    <citation type="submission" date="2023-05" db="EMBL/GenBank/DDBJ databases">
        <title>A new hyperthermophilic archaea 'Ignisphaera cupida' sp. nov. and description of the family 'Ignisphaeraceae' fam. nov.</title>
        <authorList>
            <person name="Podosokorskaya O.A."/>
            <person name="Elcheninov A.G."/>
            <person name="Klukina A."/>
            <person name="Merkel A.Y."/>
        </authorList>
    </citation>
    <scope>NUCLEOTIDE SEQUENCE [LARGE SCALE GENOMIC DNA]</scope>
    <source>
        <strain evidence="1 2">4213-co</strain>
    </source>
</reference>
<dbReference type="EMBL" id="JASNVW010000001">
    <property type="protein sequence ID" value="MDK6027870.1"/>
    <property type="molecule type" value="Genomic_DNA"/>
</dbReference>
<name>A0ABD4Z4N8_9CREN</name>
<gene>
    <name evidence="1" type="ORF">QPL79_00625</name>
</gene>
<protein>
    <submittedName>
        <fullName evidence="1">Uncharacterized protein</fullName>
    </submittedName>
</protein>
<accession>A0ABD4Z4N8</accession>
<dbReference type="Proteomes" id="UP001529235">
    <property type="component" value="Unassembled WGS sequence"/>
</dbReference>